<evidence type="ECO:0000256" key="4">
    <source>
        <dbReference type="ARBA" id="ARBA00022741"/>
    </source>
</evidence>
<evidence type="ECO:0000313" key="9">
    <source>
        <dbReference type="EMBL" id="GAA4126801.1"/>
    </source>
</evidence>
<dbReference type="Gene3D" id="3.30.200.20">
    <property type="entry name" value="Phosphorylase Kinase, domain 1"/>
    <property type="match status" value="1"/>
</dbReference>
<accession>A0ABP7XVR4</accession>
<feature type="binding site" evidence="7">
    <location>
        <position position="43"/>
    </location>
    <ligand>
        <name>ATP</name>
        <dbReference type="ChEBI" id="CHEBI:30616"/>
    </ligand>
</feature>
<keyword evidence="4 7" id="KW-0547">Nucleotide-binding</keyword>
<reference evidence="10" key="1">
    <citation type="journal article" date="2019" name="Int. J. Syst. Evol. Microbiol.">
        <title>The Global Catalogue of Microorganisms (GCM) 10K type strain sequencing project: providing services to taxonomists for standard genome sequencing and annotation.</title>
        <authorList>
            <consortium name="The Broad Institute Genomics Platform"/>
            <consortium name="The Broad Institute Genome Sequencing Center for Infectious Disease"/>
            <person name="Wu L."/>
            <person name="Ma J."/>
        </authorList>
    </citation>
    <scope>NUCLEOTIDE SEQUENCE [LARGE SCALE GENOMIC DNA]</scope>
    <source>
        <strain evidence="10">JCM 17316</strain>
    </source>
</reference>
<sequence length="481" mass="51882">MTGAPAGTEIAGRYRLVERLGRGGMGEVWRAVDLRLNRAVAIKLLVREPHGAGGGDRAAARFRREAKIAAGLQHEGIAVHYDAGWDDGRPYLVMELLDGRDLGAVMREHPHGLPLPTVRDLGAQVAEALGAAHERGVVHRDVKPANIMVLPGDRVKILDFGIARYADRTSELTGSAVVGTPAFMAPEQFEQGARPDARTDLYALGAVLFVMLTGRPPFAADTVGALVKKIVLDPPPRVRELRPEIPEDLDGLVAALLAKNPADRPPDVGPVVAVLRGRSAWRAVRPAEATVRLDRAAARPPAPDRRRPRYARRLVAAAAGTVAAASVIAGILQVRAAVHDGEFDRAPRCDRVRPTGLPGEISVLEESATGERKQNRLCRWRSADSLASLDVFVYVDDADFPESSTGMARRNLDREGTVVPGLGDEGFVAVADRSADVRFRLSNLRVKVEYSPRYDGDTNGEALRSTAVSFAKEILTVVRKG</sequence>
<keyword evidence="10" id="KW-1185">Reference proteome</keyword>
<dbReference type="InterPro" id="IPR017441">
    <property type="entry name" value="Protein_kinase_ATP_BS"/>
</dbReference>
<dbReference type="SUPFAM" id="SSF56112">
    <property type="entry name" value="Protein kinase-like (PK-like)"/>
    <property type="match status" value="1"/>
</dbReference>
<dbReference type="Pfam" id="PF00069">
    <property type="entry name" value="Pkinase"/>
    <property type="match status" value="1"/>
</dbReference>
<evidence type="ECO:0000256" key="7">
    <source>
        <dbReference type="PROSITE-ProRule" id="PRU10141"/>
    </source>
</evidence>
<dbReference type="InterPro" id="IPR011009">
    <property type="entry name" value="Kinase-like_dom_sf"/>
</dbReference>
<evidence type="ECO:0000256" key="6">
    <source>
        <dbReference type="ARBA" id="ARBA00022840"/>
    </source>
</evidence>
<dbReference type="PROSITE" id="PS50011">
    <property type="entry name" value="PROTEIN_KINASE_DOM"/>
    <property type="match status" value="1"/>
</dbReference>
<evidence type="ECO:0000256" key="5">
    <source>
        <dbReference type="ARBA" id="ARBA00022777"/>
    </source>
</evidence>
<evidence type="ECO:0000256" key="3">
    <source>
        <dbReference type="ARBA" id="ARBA00022679"/>
    </source>
</evidence>
<gene>
    <name evidence="9" type="ORF">GCM10022416_00810</name>
</gene>
<comment type="caution">
    <text evidence="9">The sequence shown here is derived from an EMBL/GenBank/DDBJ whole genome shotgun (WGS) entry which is preliminary data.</text>
</comment>
<dbReference type="Proteomes" id="UP001500266">
    <property type="component" value="Unassembled WGS sequence"/>
</dbReference>
<dbReference type="PANTHER" id="PTHR43289:SF6">
    <property type="entry name" value="SERINE_THREONINE-PROTEIN KINASE NEKL-3"/>
    <property type="match status" value="1"/>
</dbReference>
<dbReference type="InterPro" id="IPR008271">
    <property type="entry name" value="Ser/Thr_kinase_AS"/>
</dbReference>
<dbReference type="InterPro" id="IPR000719">
    <property type="entry name" value="Prot_kinase_dom"/>
</dbReference>
<dbReference type="Gene3D" id="1.10.510.10">
    <property type="entry name" value="Transferase(Phosphotransferase) domain 1"/>
    <property type="match status" value="1"/>
</dbReference>
<evidence type="ECO:0000259" key="8">
    <source>
        <dbReference type="PROSITE" id="PS50011"/>
    </source>
</evidence>
<evidence type="ECO:0000256" key="1">
    <source>
        <dbReference type="ARBA" id="ARBA00012513"/>
    </source>
</evidence>
<keyword evidence="2" id="KW-0723">Serine/threonine-protein kinase</keyword>
<name>A0ABP7XVR4_9ACTN</name>
<dbReference type="PROSITE" id="PS00107">
    <property type="entry name" value="PROTEIN_KINASE_ATP"/>
    <property type="match status" value="1"/>
</dbReference>
<dbReference type="EC" id="2.7.11.1" evidence="1"/>
<keyword evidence="3" id="KW-0808">Transferase</keyword>
<feature type="domain" description="Protein kinase" evidence="8">
    <location>
        <begin position="14"/>
        <end position="282"/>
    </location>
</feature>
<proteinExistence type="predicted"/>
<dbReference type="SMART" id="SM00220">
    <property type="entry name" value="S_TKc"/>
    <property type="match status" value="1"/>
</dbReference>
<dbReference type="PANTHER" id="PTHR43289">
    <property type="entry name" value="MITOGEN-ACTIVATED PROTEIN KINASE KINASE KINASE 20-RELATED"/>
    <property type="match status" value="1"/>
</dbReference>
<dbReference type="CDD" id="cd14014">
    <property type="entry name" value="STKc_PknB_like"/>
    <property type="match status" value="1"/>
</dbReference>
<evidence type="ECO:0000313" key="10">
    <source>
        <dbReference type="Proteomes" id="UP001500266"/>
    </source>
</evidence>
<keyword evidence="6 7" id="KW-0067">ATP-binding</keyword>
<keyword evidence="5" id="KW-0418">Kinase</keyword>
<dbReference type="EMBL" id="BAABDO010000001">
    <property type="protein sequence ID" value="GAA4126801.1"/>
    <property type="molecule type" value="Genomic_DNA"/>
</dbReference>
<organism evidence="9 10">
    <name type="scientific">Actinomadura keratinilytica</name>
    <dbReference type="NCBI Taxonomy" id="547461"/>
    <lineage>
        <taxon>Bacteria</taxon>
        <taxon>Bacillati</taxon>
        <taxon>Actinomycetota</taxon>
        <taxon>Actinomycetes</taxon>
        <taxon>Streptosporangiales</taxon>
        <taxon>Thermomonosporaceae</taxon>
        <taxon>Actinomadura</taxon>
    </lineage>
</organism>
<dbReference type="PROSITE" id="PS00108">
    <property type="entry name" value="PROTEIN_KINASE_ST"/>
    <property type="match status" value="1"/>
</dbReference>
<protein>
    <recommendedName>
        <fullName evidence="1">non-specific serine/threonine protein kinase</fullName>
        <ecNumber evidence="1">2.7.11.1</ecNumber>
    </recommendedName>
</protein>
<dbReference type="RefSeq" id="WP_345016206.1">
    <property type="nucleotide sequence ID" value="NZ_BAABDO010000001.1"/>
</dbReference>
<evidence type="ECO:0000256" key="2">
    <source>
        <dbReference type="ARBA" id="ARBA00022527"/>
    </source>
</evidence>